<dbReference type="RefSeq" id="WP_272140572.1">
    <property type="nucleotide sequence ID" value="NZ_JAQLOI010000003.1"/>
</dbReference>
<keyword evidence="9" id="KW-1185">Reference proteome</keyword>
<protein>
    <recommendedName>
        <fullName evidence="2">histidine kinase</fullName>
        <ecNumber evidence="2">2.7.13.3</ecNumber>
    </recommendedName>
</protein>
<evidence type="ECO:0000313" key="8">
    <source>
        <dbReference type="EMBL" id="MDB1126179.1"/>
    </source>
</evidence>
<dbReference type="PROSITE" id="PS50109">
    <property type="entry name" value="HIS_KIN"/>
    <property type="match status" value="1"/>
</dbReference>
<keyword evidence="3 5" id="KW-0597">Phosphoprotein</keyword>
<name>A0ABT4YYS0_9VIBR</name>
<comment type="catalytic activity">
    <reaction evidence="1">
        <text>ATP + protein L-histidine = ADP + protein N-phospho-L-histidine.</text>
        <dbReference type="EC" id="2.7.13.3"/>
    </reaction>
</comment>
<dbReference type="Gene3D" id="3.40.50.2300">
    <property type="match status" value="1"/>
</dbReference>
<dbReference type="EMBL" id="JAQLOI010000003">
    <property type="protein sequence ID" value="MDB1126179.1"/>
    <property type="molecule type" value="Genomic_DNA"/>
</dbReference>
<organism evidence="8 9">
    <name type="scientific">Vibrio algarum</name>
    <dbReference type="NCBI Taxonomy" id="3020714"/>
    <lineage>
        <taxon>Bacteria</taxon>
        <taxon>Pseudomonadati</taxon>
        <taxon>Pseudomonadota</taxon>
        <taxon>Gammaproteobacteria</taxon>
        <taxon>Vibrionales</taxon>
        <taxon>Vibrionaceae</taxon>
        <taxon>Vibrio</taxon>
    </lineage>
</organism>
<evidence type="ECO:0000256" key="1">
    <source>
        <dbReference type="ARBA" id="ARBA00000085"/>
    </source>
</evidence>
<feature type="domain" description="Histidine kinase" evidence="6">
    <location>
        <begin position="1"/>
        <end position="129"/>
    </location>
</feature>
<dbReference type="InterPro" id="IPR011006">
    <property type="entry name" value="CheY-like_superfamily"/>
</dbReference>
<dbReference type="InterPro" id="IPR036890">
    <property type="entry name" value="HATPase_C_sf"/>
</dbReference>
<dbReference type="PANTHER" id="PTHR45339:SF1">
    <property type="entry name" value="HYBRID SIGNAL TRANSDUCTION HISTIDINE KINASE J"/>
    <property type="match status" value="1"/>
</dbReference>
<dbReference type="EC" id="2.7.13.3" evidence="2"/>
<evidence type="ECO:0000313" key="9">
    <source>
        <dbReference type="Proteomes" id="UP001210678"/>
    </source>
</evidence>
<reference evidence="8 9" key="1">
    <citation type="submission" date="2023-01" db="EMBL/GenBank/DDBJ databases">
        <title>Vibrio sp. KJ40-1 sp.nov, isolated from marine algae.</title>
        <authorList>
            <person name="Butt M."/>
            <person name="Kim J.M.J."/>
            <person name="Jeon C.O.C."/>
        </authorList>
    </citation>
    <scope>NUCLEOTIDE SEQUENCE [LARGE SCALE GENOMIC DNA]</scope>
    <source>
        <strain evidence="8 9">KJ40-1</strain>
    </source>
</reference>
<sequence>MHNLVPTNTTLLSDQVRLNQILFNLLSNSVKFTHYGQIDVTFSVVQNKISNMVLCIEVRDTGIGISSENLETIFDPFTQSEKTSIREYGGSGLGLSIVKLLVEMLEGTIKITSEEHVGTKLSLHIPVEERRKLPRVSLKIDKTNSLELFHRQLSMLLVEDNKTNAYIAQAFCKKYGMIVEWVQDGVTAIECLKTNEYDLIMMDNQMPNMDGIEATQIIRNELHMKTPIIACTADGYEDTKNAFLEAGANCVLVKPIKEQPLREAFIILKNDLSNDL</sequence>
<dbReference type="SUPFAM" id="SSF55874">
    <property type="entry name" value="ATPase domain of HSP90 chaperone/DNA topoisomerase II/histidine kinase"/>
    <property type="match status" value="1"/>
</dbReference>
<dbReference type="CDD" id="cd16922">
    <property type="entry name" value="HATPase_EvgS-ArcB-TorS-like"/>
    <property type="match status" value="1"/>
</dbReference>
<dbReference type="Pfam" id="PF02518">
    <property type="entry name" value="HATPase_c"/>
    <property type="match status" value="1"/>
</dbReference>
<dbReference type="CDD" id="cd17546">
    <property type="entry name" value="REC_hyHK_CKI1_RcsC-like"/>
    <property type="match status" value="1"/>
</dbReference>
<keyword evidence="4" id="KW-0902">Two-component regulatory system</keyword>
<dbReference type="Proteomes" id="UP001210678">
    <property type="component" value="Unassembled WGS sequence"/>
</dbReference>
<gene>
    <name evidence="8" type="ORF">PGX00_21920</name>
</gene>
<keyword evidence="8" id="KW-0067">ATP-binding</keyword>
<dbReference type="InterPro" id="IPR004358">
    <property type="entry name" value="Sig_transdc_His_kin-like_C"/>
</dbReference>
<dbReference type="PANTHER" id="PTHR45339">
    <property type="entry name" value="HYBRID SIGNAL TRANSDUCTION HISTIDINE KINASE J"/>
    <property type="match status" value="1"/>
</dbReference>
<proteinExistence type="predicted"/>
<dbReference type="GO" id="GO:0005524">
    <property type="term" value="F:ATP binding"/>
    <property type="evidence" value="ECO:0007669"/>
    <property type="project" value="UniProtKB-KW"/>
</dbReference>
<dbReference type="PROSITE" id="PS50110">
    <property type="entry name" value="RESPONSE_REGULATORY"/>
    <property type="match status" value="1"/>
</dbReference>
<comment type="caution">
    <text evidence="8">The sequence shown here is derived from an EMBL/GenBank/DDBJ whole genome shotgun (WGS) entry which is preliminary data.</text>
</comment>
<dbReference type="SMART" id="SM00387">
    <property type="entry name" value="HATPase_c"/>
    <property type="match status" value="1"/>
</dbReference>
<dbReference type="Gene3D" id="3.30.565.10">
    <property type="entry name" value="Histidine kinase-like ATPase, C-terminal domain"/>
    <property type="match status" value="1"/>
</dbReference>
<evidence type="ECO:0000256" key="5">
    <source>
        <dbReference type="PROSITE-ProRule" id="PRU00169"/>
    </source>
</evidence>
<evidence type="ECO:0000259" key="7">
    <source>
        <dbReference type="PROSITE" id="PS50110"/>
    </source>
</evidence>
<evidence type="ECO:0000259" key="6">
    <source>
        <dbReference type="PROSITE" id="PS50109"/>
    </source>
</evidence>
<feature type="domain" description="Response regulatory" evidence="7">
    <location>
        <begin position="154"/>
        <end position="269"/>
    </location>
</feature>
<dbReference type="Pfam" id="PF00072">
    <property type="entry name" value="Response_reg"/>
    <property type="match status" value="1"/>
</dbReference>
<accession>A0ABT4YYS0</accession>
<dbReference type="SMART" id="SM00448">
    <property type="entry name" value="REC"/>
    <property type="match status" value="1"/>
</dbReference>
<dbReference type="InterPro" id="IPR005467">
    <property type="entry name" value="His_kinase_dom"/>
</dbReference>
<dbReference type="InterPro" id="IPR001789">
    <property type="entry name" value="Sig_transdc_resp-reg_receiver"/>
</dbReference>
<evidence type="ECO:0000256" key="2">
    <source>
        <dbReference type="ARBA" id="ARBA00012438"/>
    </source>
</evidence>
<evidence type="ECO:0000256" key="3">
    <source>
        <dbReference type="ARBA" id="ARBA00022553"/>
    </source>
</evidence>
<keyword evidence="8" id="KW-0547">Nucleotide-binding</keyword>
<dbReference type="SUPFAM" id="SSF52172">
    <property type="entry name" value="CheY-like"/>
    <property type="match status" value="1"/>
</dbReference>
<evidence type="ECO:0000256" key="4">
    <source>
        <dbReference type="ARBA" id="ARBA00023012"/>
    </source>
</evidence>
<feature type="modified residue" description="4-aspartylphosphate" evidence="5">
    <location>
        <position position="203"/>
    </location>
</feature>
<dbReference type="PRINTS" id="PR00344">
    <property type="entry name" value="BCTRLSENSOR"/>
</dbReference>
<dbReference type="InterPro" id="IPR003594">
    <property type="entry name" value="HATPase_dom"/>
</dbReference>